<comment type="caution">
    <text evidence="2">The sequence shown here is derived from an EMBL/GenBank/DDBJ whole genome shotgun (WGS) entry which is preliminary data.</text>
</comment>
<sequence length="104" mass="11731">MRRRLSNPFKRKNPSHYNASDHGLPTAARITIEMSKADVSHAHMIISKDFTPTVFGRMEAVDVLRGCSRHKELRSVVVASHALNVSRVPLNASRGAWVESRVRR</sequence>
<protein>
    <submittedName>
        <fullName evidence="2">Uncharacterized protein</fullName>
    </submittedName>
</protein>
<accession>A0A2P6N771</accession>
<keyword evidence="3" id="KW-1185">Reference proteome</keyword>
<organism evidence="2 3">
    <name type="scientific">Planoprotostelium fungivorum</name>
    <dbReference type="NCBI Taxonomy" id="1890364"/>
    <lineage>
        <taxon>Eukaryota</taxon>
        <taxon>Amoebozoa</taxon>
        <taxon>Evosea</taxon>
        <taxon>Variosea</taxon>
        <taxon>Cavosteliida</taxon>
        <taxon>Cavosteliaceae</taxon>
        <taxon>Planoprotostelium</taxon>
    </lineage>
</organism>
<evidence type="ECO:0000256" key="1">
    <source>
        <dbReference type="SAM" id="MobiDB-lite"/>
    </source>
</evidence>
<name>A0A2P6N771_9EUKA</name>
<reference evidence="2 3" key="1">
    <citation type="journal article" date="2018" name="Genome Biol. Evol.">
        <title>Multiple Roots of Fruiting Body Formation in Amoebozoa.</title>
        <authorList>
            <person name="Hillmann F."/>
            <person name="Forbes G."/>
            <person name="Novohradska S."/>
            <person name="Ferling I."/>
            <person name="Riege K."/>
            <person name="Groth M."/>
            <person name="Westermann M."/>
            <person name="Marz M."/>
            <person name="Spaller T."/>
            <person name="Winckler T."/>
            <person name="Schaap P."/>
            <person name="Glockner G."/>
        </authorList>
    </citation>
    <scope>NUCLEOTIDE SEQUENCE [LARGE SCALE GENOMIC DNA]</scope>
    <source>
        <strain evidence="2 3">Jena</strain>
    </source>
</reference>
<feature type="region of interest" description="Disordered" evidence="1">
    <location>
        <begin position="1"/>
        <end position="22"/>
    </location>
</feature>
<dbReference type="EMBL" id="MDYQ01000170">
    <property type="protein sequence ID" value="PRP79806.1"/>
    <property type="molecule type" value="Genomic_DNA"/>
</dbReference>
<gene>
    <name evidence="2" type="ORF">PROFUN_12560</name>
</gene>
<feature type="compositionally biased region" description="Basic residues" evidence="1">
    <location>
        <begin position="1"/>
        <end position="14"/>
    </location>
</feature>
<evidence type="ECO:0000313" key="2">
    <source>
        <dbReference type="EMBL" id="PRP79806.1"/>
    </source>
</evidence>
<dbReference type="InParanoid" id="A0A2P6N771"/>
<evidence type="ECO:0000313" key="3">
    <source>
        <dbReference type="Proteomes" id="UP000241769"/>
    </source>
</evidence>
<proteinExistence type="predicted"/>
<dbReference type="Proteomes" id="UP000241769">
    <property type="component" value="Unassembled WGS sequence"/>
</dbReference>
<dbReference type="AlphaFoldDB" id="A0A2P6N771"/>